<dbReference type="STRING" id="1123291.SAMN04490355_100396"/>
<dbReference type="RefSeq" id="WP_090932550.1">
    <property type="nucleotide sequence ID" value="NZ_FOTS01000003.1"/>
</dbReference>
<dbReference type="Pfam" id="PF19670">
    <property type="entry name" value="DUF6173"/>
    <property type="match status" value="1"/>
</dbReference>
<reference evidence="2" key="1">
    <citation type="submission" date="2016-10" db="EMBL/GenBank/DDBJ databases">
        <authorList>
            <person name="Varghese N."/>
            <person name="Submissions S."/>
        </authorList>
    </citation>
    <scope>NUCLEOTIDE SEQUENCE [LARGE SCALE GENOMIC DNA]</scope>
    <source>
        <strain evidence="2">DSM 13327</strain>
    </source>
</reference>
<dbReference type="InterPro" id="IPR046171">
    <property type="entry name" value="DUF6173"/>
</dbReference>
<organism evidence="1 2">
    <name type="scientific">Pelosinus propionicus DSM 13327</name>
    <dbReference type="NCBI Taxonomy" id="1123291"/>
    <lineage>
        <taxon>Bacteria</taxon>
        <taxon>Bacillati</taxon>
        <taxon>Bacillota</taxon>
        <taxon>Negativicutes</taxon>
        <taxon>Selenomonadales</taxon>
        <taxon>Sporomusaceae</taxon>
        <taxon>Pelosinus</taxon>
    </lineage>
</organism>
<dbReference type="EMBL" id="FOTS01000003">
    <property type="protein sequence ID" value="SFL39357.1"/>
    <property type="molecule type" value="Genomic_DNA"/>
</dbReference>
<evidence type="ECO:0000313" key="2">
    <source>
        <dbReference type="Proteomes" id="UP000199520"/>
    </source>
</evidence>
<keyword evidence="2" id="KW-1185">Reference proteome</keyword>
<gene>
    <name evidence="1" type="ORF">SAMN04490355_100396</name>
</gene>
<accession>A0A1I4HCM9</accession>
<dbReference type="AlphaFoldDB" id="A0A1I4HCM9"/>
<sequence length="137" mass="15777">MNSSESNISENVILDGENLELASDFFRQLSHYMDEFDKGLNQEHEVGIKLVNFGQTVQFTVHNIGYFNPKLICFYGETPEGSAIQLVQHVNQISFLLTAVQRKNPEEPKNPIGFCPELFRNQESYPAYFFPKIKNKK</sequence>
<dbReference type="OrthoDB" id="7041918at2"/>
<proteinExistence type="predicted"/>
<dbReference type="Proteomes" id="UP000199520">
    <property type="component" value="Unassembled WGS sequence"/>
</dbReference>
<evidence type="ECO:0000313" key="1">
    <source>
        <dbReference type="EMBL" id="SFL39357.1"/>
    </source>
</evidence>
<name>A0A1I4HCM9_9FIRM</name>
<protein>
    <submittedName>
        <fullName evidence="1">Uncharacterized protein</fullName>
    </submittedName>
</protein>